<gene>
    <name evidence="2" type="ORF">MCUN1_001260</name>
</gene>
<dbReference type="EMBL" id="CP119878">
    <property type="protein sequence ID" value="WFD34419.1"/>
    <property type="molecule type" value="Genomic_DNA"/>
</dbReference>
<proteinExistence type="predicted"/>
<dbReference type="AlphaFoldDB" id="A0AAF0ESQ9"/>
<feature type="compositionally biased region" description="Basic and acidic residues" evidence="1">
    <location>
        <begin position="125"/>
        <end position="134"/>
    </location>
</feature>
<accession>A0AAF0ESQ9</accession>
<name>A0AAF0ESQ9_9BASI</name>
<evidence type="ECO:0000313" key="2">
    <source>
        <dbReference type="EMBL" id="WFD34419.1"/>
    </source>
</evidence>
<feature type="region of interest" description="Disordered" evidence="1">
    <location>
        <begin position="1"/>
        <end position="24"/>
    </location>
</feature>
<evidence type="ECO:0000313" key="3">
    <source>
        <dbReference type="Proteomes" id="UP001219933"/>
    </source>
</evidence>
<feature type="compositionally biased region" description="Polar residues" evidence="1">
    <location>
        <begin position="1"/>
        <end position="16"/>
    </location>
</feature>
<feature type="compositionally biased region" description="Polar residues" evidence="1">
    <location>
        <begin position="182"/>
        <end position="194"/>
    </location>
</feature>
<dbReference type="Proteomes" id="UP001219933">
    <property type="component" value="Chromosome 2"/>
</dbReference>
<feature type="compositionally biased region" description="Polar residues" evidence="1">
    <location>
        <begin position="82"/>
        <end position="118"/>
    </location>
</feature>
<keyword evidence="3" id="KW-1185">Reference proteome</keyword>
<evidence type="ECO:0000256" key="1">
    <source>
        <dbReference type="SAM" id="MobiDB-lite"/>
    </source>
</evidence>
<sequence length="215" mass="23114">MATDSLISVDTTSSTKADAPHTGGLVRLKRSMNNLRERMRKTSLPNLHRPREQVPDVPKVPDIFSSNASTSPRPCVSPPVIHTTSMPTFEQTPSKSSHYLRSRNVSTSSADKSPTRGFTTVLRRFSGDDSETHRSSISSTASSAASSTSVTPTSARVPLPVQTPAHSQKKLPSLPVYEGSPSPFQYTSPSASESSTRKPAPAIPGAYNYATIFLN</sequence>
<feature type="region of interest" description="Disordered" evidence="1">
    <location>
        <begin position="40"/>
        <end position="203"/>
    </location>
</feature>
<reference evidence="2" key="1">
    <citation type="submission" date="2023-03" db="EMBL/GenBank/DDBJ databases">
        <title>Mating type loci evolution in Malassezia.</title>
        <authorList>
            <person name="Coelho M.A."/>
        </authorList>
    </citation>
    <scope>NUCLEOTIDE SEQUENCE</scope>
    <source>
        <strain evidence="2">CBS 11721</strain>
    </source>
</reference>
<protein>
    <submittedName>
        <fullName evidence="2">Uncharacterized protein</fullName>
    </submittedName>
</protein>
<organism evidence="2 3">
    <name type="scientific">Malassezia cuniculi</name>
    <dbReference type="NCBI Taxonomy" id="948313"/>
    <lineage>
        <taxon>Eukaryota</taxon>
        <taxon>Fungi</taxon>
        <taxon>Dikarya</taxon>
        <taxon>Basidiomycota</taxon>
        <taxon>Ustilaginomycotina</taxon>
        <taxon>Malasseziomycetes</taxon>
        <taxon>Malasseziales</taxon>
        <taxon>Malasseziaceae</taxon>
        <taxon>Malassezia</taxon>
    </lineage>
</organism>
<feature type="compositionally biased region" description="Low complexity" evidence="1">
    <location>
        <begin position="135"/>
        <end position="155"/>
    </location>
</feature>